<organism evidence="1 2">
    <name type="scientific">Aristaeella hokkaidonensis</name>
    <dbReference type="NCBI Taxonomy" id="3046382"/>
    <lineage>
        <taxon>Bacteria</taxon>
        <taxon>Bacillati</taxon>
        <taxon>Bacillota</taxon>
        <taxon>Clostridia</taxon>
        <taxon>Eubacteriales</taxon>
        <taxon>Aristaeellaceae</taxon>
        <taxon>Aristaeella</taxon>
    </lineage>
</organism>
<proteinExistence type="predicted"/>
<dbReference type="Proteomes" id="UP000682782">
    <property type="component" value="Chromosome"/>
</dbReference>
<evidence type="ECO:0000313" key="1">
    <source>
        <dbReference type="EMBL" id="QUC66472.1"/>
    </source>
</evidence>
<keyword evidence="1" id="KW-0808">Transferase</keyword>
<keyword evidence="1" id="KW-0418">Kinase</keyword>
<evidence type="ECO:0000313" key="2">
    <source>
        <dbReference type="Proteomes" id="UP000682782"/>
    </source>
</evidence>
<reference evidence="1" key="1">
    <citation type="submission" date="2021-01" db="EMBL/GenBank/DDBJ databases">
        <title>Complete genome sequence of Clostridiales bacterium R-7.</title>
        <authorList>
            <person name="Mahoney-Kurpe S.C."/>
            <person name="Palevich N."/>
            <person name="Koike S."/>
            <person name="Moon C.D."/>
            <person name="Attwood G.T."/>
        </authorList>
    </citation>
    <scope>NUCLEOTIDE SEQUENCE</scope>
    <source>
        <strain evidence="1">R-7</strain>
    </source>
</reference>
<dbReference type="EMBL" id="CP068393">
    <property type="protein sequence ID" value="QUC66472.1"/>
    <property type="molecule type" value="Genomic_DNA"/>
</dbReference>
<dbReference type="EC" id="2.7.4.1" evidence="1"/>
<accession>A0AC61MVQ9</accession>
<keyword evidence="2" id="KW-1185">Reference proteome</keyword>
<gene>
    <name evidence="1" type="primary">ppk1</name>
    <name evidence="1" type="ORF">JYE49_11455</name>
</gene>
<protein>
    <submittedName>
        <fullName evidence="1">Polyphosphate kinase 1</fullName>
        <ecNumber evidence="1">2.7.4.1</ecNumber>
    </submittedName>
</protein>
<name>A0AC61MVQ9_9FIRM</name>
<sequence length="723" mass="82348">MSSREKKNKHTGQTSPDNIYVNRELSWLEFNRRVLLEAADPQVPLLERLKFLMIYQSNLEEFYRVRIGILTHRAMLTPDSGDPVSGMLPEAQITAALQITREQQTLMENIWKGIRDELHENKIDVLDFRKISKVDELMSKKLFGDIRDLLFPKIIPADQPLPFLWNGEGNVVAFLGRGAEQKICIIPLHRIPAYQSFEIDGCQKIVLTAQLVRHFLPLLLKKETIVQSAIVDVTRNADVFFSSMEDRADDNFRDKVSGMLSKRKREMPVRVRIFGKLTDPARALLIRKLRVPEDRVFTQSVPFDLSFRSCISGPASFRYPDRKPSRDIGLKKGEYFSYIEKHDLLLSFPFQSMMSFVDLIYEAADDPEVLSIKITLYRMSGSSKIAAALAYAADRGKDVLCLLELRARFDEQNNIDYSEMLEDAGCRVIYGLPEQKVHSKLCVITRQKGMILNRITQVGTGNYNEVTGEQYTDLSLITAREDVGREAEAAFAALENGEIPPEASALWIAPLSFKPRVLEMLDREIEKGENGRVAIKINSLNNREVMEKLIECSQAGVKVELFIRGICSLRPGVPGLTDNITVTGVIGRWLEHSRIYSFGEGDDQRLFIGSGDLLNRNLERRVEAFIEAVTPDTREQLNVILDALRNDREKSWVMQPDGTYIREEGGEGTSSQEALYRYFSTRKVSLTEETVKVETKAGKETEKTAEKNSNGFFGWLKQIIRKR</sequence>